<accession>A0A147B924</accession>
<dbReference type="Gene3D" id="2.40.128.20">
    <property type="match status" value="1"/>
</dbReference>
<sequence>VDGTTCLRPITGRLTEEISEGGILLEYDYFLHPVQEKVKIVATDYGSYAILHFCAWSVPESGLCPPEATHVTVLVRHRMDDVTSERILTDLRRICVKKITLIEQDGNATCPLHSYMEVTGGRTPCSRNREVF</sequence>
<feature type="non-terminal residue" evidence="1">
    <location>
        <position position="1"/>
    </location>
</feature>
<dbReference type="AlphaFoldDB" id="A0A147B924"/>
<dbReference type="EMBL" id="GEIB01000701">
    <property type="protein sequence ID" value="JAR87271.1"/>
    <property type="molecule type" value="Transcribed_RNA"/>
</dbReference>
<dbReference type="InterPro" id="IPR012674">
    <property type="entry name" value="Calycin"/>
</dbReference>
<proteinExistence type="predicted"/>
<organism evidence="1">
    <name type="scientific">Alectorobius mimon</name>
    <dbReference type="NCBI Taxonomy" id="360319"/>
    <lineage>
        <taxon>Eukaryota</taxon>
        <taxon>Metazoa</taxon>
        <taxon>Ecdysozoa</taxon>
        <taxon>Arthropoda</taxon>
        <taxon>Chelicerata</taxon>
        <taxon>Arachnida</taxon>
        <taxon>Acari</taxon>
        <taxon>Parasitiformes</taxon>
        <taxon>Ixodida</taxon>
        <taxon>Ixodoidea</taxon>
        <taxon>Argasidae</taxon>
        <taxon>Ornithodorinae</taxon>
        <taxon>Alectorobius</taxon>
    </lineage>
</organism>
<reference evidence="1" key="1">
    <citation type="submission" date="2016-03" db="EMBL/GenBank/DDBJ databases">
        <title>Gut transcriptome analysis on engorged females of Ornithodoros mimon (Acari: Argasidae) and phylogenetic inferences of soft ticks.</title>
        <authorList>
            <person name="Landulfo G.A."/>
            <person name="Giovanni D."/>
            <person name="Carvalho E."/>
            <person name="Junqueira-de-Azevedo I."/>
            <person name="Patane J."/>
            <person name="Mendoca R."/>
            <person name="Barros-Battesti D."/>
        </authorList>
    </citation>
    <scope>NUCLEOTIDE SEQUENCE</scope>
    <source>
        <strain evidence="1">Females</strain>
        <tissue evidence="1">Gut</tissue>
    </source>
</reference>
<protein>
    <submittedName>
        <fullName evidence="1">Tissue factor pathway inhibitor 2</fullName>
    </submittedName>
</protein>
<evidence type="ECO:0000313" key="1">
    <source>
        <dbReference type="EMBL" id="JAR87271.1"/>
    </source>
</evidence>
<name>A0A147B924_9ACAR</name>
<dbReference type="SUPFAM" id="SSF50814">
    <property type="entry name" value="Lipocalins"/>
    <property type="match status" value="1"/>
</dbReference>